<organism evidence="1">
    <name type="scientific">virus sp. ct9pU4</name>
    <dbReference type="NCBI Taxonomy" id="2828248"/>
    <lineage>
        <taxon>Viruses</taxon>
    </lineage>
</organism>
<sequence>MLSKSNITLSSTNRFNISASFPVLRSFYISGLPYTFNGSRLFNLRNSINLE</sequence>
<evidence type="ECO:0000313" key="1">
    <source>
        <dbReference type="EMBL" id="DAE28527.1"/>
    </source>
</evidence>
<reference evidence="1" key="1">
    <citation type="journal article" date="2021" name="Proc. Natl. Acad. Sci. U.S.A.">
        <title>A Catalog of Tens of Thousands of Viruses from Human Metagenomes Reveals Hidden Associations with Chronic Diseases.</title>
        <authorList>
            <person name="Tisza M.J."/>
            <person name="Buck C.B."/>
        </authorList>
    </citation>
    <scope>NUCLEOTIDE SEQUENCE</scope>
    <source>
        <strain evidence="1">Ct9pU4</strain>
    </source>
</reference>
<accession>A0A8S5RB02</accession>
<dbReference type="EMBL" id="BK059087">
    <property type="protein sequence ID" value="DAE28527.1"/>
    <property type="molecule type" value="Genomic_DNA"/>
</dbReference>
<protein>
    <submittedName>
        <fullName evidence="1">Uncharacterized protein</fullName>
    </submittedName>
</protein>
<proteinExistence type="predicted"/>
<name>A0A8S5RB02_9VIRU</name>